<evidence type="ECO:0000313" key="1">
    <source>
        <dbReference type="EMBL" id="MED6152469.1"/>
    </source>
</evidence>
<organism evidence="1 2">
    <name type="scientific">Stylosanthes scabra</name>
    <dbReference type="NCBI Taxonomy" id="79078"/>
    <lineage>
        <taxon>Eukaryota</taxon>
        <taxon>Viridiplantae</taxon>
        <taxon>Streptophyta</taxon>
        <taxon>Embryophyta</taxon>
        <taxon>Tracheophyta</taxon>
        <taxon>Spermatophyta</taxon>
        <taxon>Magnoliopsida</taxon>
        <taxon>eudicotyledons</taxon>
        <taxon>Gunneridae</taxon>
        <taxon>Pentapetalae</taxon>
        <taxon>rosids</taxon>
        <taxon>fabids</taxon>
        <taxon>Fabales</taxon>
        <taxon>Fabaceae</taxon>
        <taxon>Papilionoideae</taxon>
        <taxon>50 kb inversion clade</taxon>
        <taxon>dalbergioids sensu lato</taxon>
        <taxon>Dalbergieae</taxon>
        <taxon>Pterocarpus clade</taxon>
        <taxon>Stylosanthes</taxon>
    </lineage>
</organism>
<keyword evidence="2" id="KW-1185">Reference proteome</keyword>
<reference evidence="1 2" key="1">
    <citation type="journal article" date="2023" name="Plants (Basel)">
        <title>Bridging the Gap: Combining Genomics and Transcriptomics Approaches to Understand Stylosanthes scabra, an Orphan Legume from the Brazilian Caatinga.</title>
        <authorList>
            <person name="Ferreira-Neto J.R.C."/>
            <person name="da Silva M.D."/>
            <person name="Binneck E."/>
            <person name="de Melo N.F."/>
            <person name="da Silva R.H."/>
            <person name="de Melo A.L.T.M."/>
            <person name="Pandolfi V."/>
            <person name="Bustamante F.O."/>
            <person name="Brasileiro-Vidal A.C."/>
            <person name="Benko-Iseppon A.M."/>
        </authorList>
    </citation>
    <scope>NUCLEOTIDE SEQUENCE [LARGE SCALE GENOMIC DNA]</scope>
    <source>
        <tissue evidence="1">Leaves</tissue>
    </source>
</reference>
<gene>
    <name evidence="1" type="ORF">PIB30_092425</name>
</gene>
<comment type="caution">
    <text evidence="1">The sequence shown here is derived from an EMBL/GenBank/DDBJ whole genome shotgun (WGS) entry which is preliminary data.</text>
</comment>
<dbReference type="EMBL" id="JASCZI010092526">
    <property type="protein sequence ID" value="MED6152469.1"/>
    <property type="molecule type" value="Genomic_DNA"/>
</dbReference>
<protein>
    <submittedName>
        <fullName evidence="1">Uncharacterized protein</fullName>
    </submittedName>
</protein>
<evidence type="ECO:0000313" key="2">
    <source>
        <dbReference type="Proteomes" id="UP001341840"/>
    </source>
</evidence>
<accession>A0ABU6TUE3</accession>
<proteinExistence type="predicted"/>
<sequence length="121" mass="13678">MTDPCFHPSALPCCEFARRHVRGSVVCSVEKCLPHVVAAEELIRLHNQLQLLLAAVVVMNHQPRHVSRLHGIPISYSSGKEKTGFENKRRLEGLNSDITRQNTSTNIIYVSKRWVNDCFLG</sequence>
<dbReference type="Proteomes" id="UP001341840">
    <property type="component" value="Unassembled WGS sequence"/>
</dbReference>
<name>A0ABU6TUE3_9FABA</name>